<sequence length="232" mass="25113">MDITSAEWWFALLNIIFIDLVLAGDNAIVIALAARNLPADKQKKAIIWGTVGAITIRILATLLVVKLLDLPWLHLAGGILLVWIAVRLLVQEEQHEDIKAGATLWQAIRTIIIADAAMGLDNVIAVAGAASGHMMLVVIGLIISIPVVVWGSTLFIKLVNRFNWILYVGGGVLAFTAAKMIAGEKAAVFNLKGYFADRPVLYWAFIILVVLGVLVGGYLTNKRKQNKAQPAA</sequence>
<gene>
    <name evidence="7" type="ORF">ACFP56_02040</name>
</gene>
<keyword evidence="4 6" id="KW-1133">Transmembrane helix</keyword>
<keyword evidence="3 6" id="KW-0812">Transmembrane</keyword>
<proteinExistence type="inferred from homology"/>
<evidence type="ECO:0000256" key="3">
    <source>
        <dbReference type="ARBA" id="ARBA00022692"/>
    </source>
</evidence>
<name>A0ABW1UY49_9BACL</name>
<dbReference type="Proteomes" id="UP001596233">
    <property type="component" value="Unassembled WGS sequence"/>
</dbReference>
<feature type="transmembrane region" description="Helical" evidence="6">
    <location>
        <begin position="71"/>
        <end position="90"/>
    </location>
</feature>
<feature type="transmembrane region" description="Helical" evidence="6">
    <location>
        <begin position="162"/>
        <end position="181"/>
    </location>
</feature>
<dbReference type="PANTHER" id="PTHR30238">
    <property type="entry name" value="MEMBRANE BOUND PREDICTED REDOX MODULATOR"/>
    <property type="match status" value="1"/>
</dbReference>
<dbReference type="PANTHER" id="PTHR30238:SF4">
    <property type="entry name" value="SLL1022 PROTEIN"/>
    <property type="match status" value="1"/>
</dbReference>
<evidence type="ECO:0000313" key="8">
    <source>
        <dbReference type="Proteomes" id="UP001596233"/>
    </source>
</evidence>
<evidence type="ECO:0000256" key="6">
    <source>
        <dbReference type="SAM" id="Phobius"/>
    </source>
</evidence>
<accession>A0ABW1UY49</accession>
<dbReference type="NCBIfam" id="TIGR03717">
    <property type="entry name" value="R_switched_YjbE"/>
    <property type="match status" value="1"/>
</dbReference>
<organism evidence="7 8">
    <name type="scientific">Paenibacillus septentrionalis</name>
    <dbReference type="NCBI Taxonomy" id="429342"/>
    <lineage>
        <taxon>Bacteria</taxon>
        <taxon>Bacillati</taxon>
        <taxon>Bacillota</taxon>
        <taxon>Bacilli</taxon>
        <taxon>Bacillales</taxon>
        <taxon>Paenibacillaceae</taxon>
        <taxon>Paenibacillus</taxon>
    </lineage>
</organism>
<evidence type="ECO:0000256" key="4">
    <source>
        <dbReference type="ARBA" id="ARBA00022989"/>
    </source>
</evidence>
<comment type="caution">
    <text evidence="7">The sequence shown here is derived from an EMBL/GenBank/DDBJ whole genome shotgun (WGS) entry which is preliminary data.</text>
</comment>
<reference evidence="8" key="1">
    <citation type="journal article" date="2019" name="Int. J. Syst. Evol. Microbiol.">
        <title>The Global Catalogue of Microorganisms (GCM) 10K type strain sequencing project: providing services to taxonomists for standard genome sequencing and annotation.</title>
        <authorList>
            <consortium name="The Broad Institute Genomics Platform"/>
            <consortium name="The Broad Institute Genome Sequencing Center for Infectious Disease"/>
            <person name="Wu L."/>
            <person name="Ma J."/>
        </authorList>
    </citation>
    <scope>NUCLEOTIDE SEQUENCE [LARGE SCALE GENOMIC DNA]</scope>
    <source>
        <strain evidence="8">PCU 280</strain>
    </source>
</reference>
<keyword evidence="8" id="KW-1185">Reference proteome</keyword>
<feature type="transmembrane region" description="Helical" evidence="6">
    <location>
        <begin position="201"/>
        <end position="219"/>
    </location>
</feature>
<dbReference type="InterPro" id="IPR022301">
    <property type="entry name" value="Integral_membrane_YjbE"/>
</dbReference>
<comment type="similarity">
    <text evidence="2">Belongs to the TerC family.</text>
</comment>
<dbReference type="RefSeq" id="WP_379230578.1">
    <property type="nucleotide sequence ID" value="NZ_JBHSTE010000001.1"/>
</dbReference>
<comment type="subcellular location">
    <subcellularLocation>
        <location evidence="1">Membrane</location>
        <topology evidence="1">Multi-pass membrane protein</topology>
    </subcellularLocation>
</comment>
<keyword evidence="5 6" id="KW-0472">Membrane</keyword>
<feature type="transmembrane region" description="Helical" evidence="6">
    <location>
        <begin position="136"/>
        <end position="155"/>
    </location>
</feature>
<dbReference type="Pfam" id="PF03741">
    <property type="entry name" value="TerC"/>
    <property type="match status" value="1"/>
</dbReference>
<evidence type="ECO:0000313" key="7">
    <source>
        <dbReference type="EMBL" id="MFC6331387.1"/>
    </source>
</evidence>
<evidence type="ECO:0000256" key="2">
    <source>
        <dbReference type="ARBA" id="ARBA00007511"/>
    </source>
</evidence>
<feature type="transmembrane region" description="Helical" evidence="6">
    <location>
        <begin position="12"/>
        <end position="33"/>
    </location>
</feature>
<feature type="transmembrane region" description="Helical" evidence="6">
    <location>
        <begin position="111"/>
        <end position="130"/>
    </location>
</feature>
<feature type="transmembrane region" description="Helical" evidence="6">
    <location>
        <begin position="45"/>
        <end position="65"/>
    </location>
</feature>
<dbReference type="EMBL" id="JBHSTE010000001">
    <property type="protein sequence ID" value="MFC6331387.1"/>
    <property type="molecule type" value="Genomic_DNA"/>
</dbReference>
<evidence type="ECO:0000256" key="1">
    <source>
        <dbReference type="ARBA" id="ARBA00004141"/>
    </source>
</evidence>
<protein>
    <submittedName>
        <fullName evidence="7">TerC family protein</fullName>
    </submittedName>
</protein>
<dbReference type="InterPro" id="IPR005496">
    <property type="entry name" value="Integral_membrane_TerC"/>
</dbReference>
<evidence type="ECO:0000256" key="5">
    <source>
        <dbReference type="ARBA" id="ARBA00023136"/>
    </source>
</evidence>